<accession>A0A3D8ZF75</accession>
<name>A0A3D8ZF75_STAPS</name>
<proteinExistence type="predicted"/>
<dbReference type="EMBL" id="QQPC01000136">
    <property type="protein sequence ID" value="REA80147.1"/>
    <property type="molecule type" value="Genomic_DNA"/>
</dbReference>
<reference evidence="2" key="1">
    <citation type="journal article" date="2018" name="Vet. Microbiol.">
        <title>Molecular epidemiology of methicillin-resistant staphylococci amongst veterinary personnel, personnel-owned pets, patients and the hospital environment of two companion animal veterinary hospitals.</title>
        <authorList>
            <person name="Worthing K.A."/>
            <person name="Brown J."/>
            <person name="Gerber L."/>
            <person name="Abraham S."/>
            <person name="Trott D."/>
            <person name="Norris J.M."/>
        </authorList>
    </citation>
    <scope>NUCLEOTIDE SEQUENCE [LARGE SCALE GENOMIC DNA]</scope>
    <source>
        <strain evidence="2">ST496-2</strain>
    </source>
</reference>
<organism evidence="1 2">
    <name type="scientific">Staphylococcus pseudintermedius</name>
    <dbReference type="NCBI Taxonomy" id="283734"/>
    <lineage>
        <taxon>Bacteria</taxon>
        <taxon>Bacillati</taxon>
        <taxon>Bacillota</taxon>
        <taxon>Bacilli</taxon>
        <taxon>Bacillales</taxon>
        <taxon>Staphylococcaceae</taxon>
        <taxon>Staphylococcus</taxon>
        <taxon>Staphylococcus intermedius group</taxon>
    </lineage>
</organism>
<protein>
    <submittedName>
        <fullName evidence="1">Uncharacterized protein</fullName>
    </submittedName>
</protein>
<gene>
    <name evidence="1" type="ORF">DV961_12715</name>
</gene>
<dbReference type="AlphaFoldDB" id="A0A3D8ZF75"/>
<dbReference type="Proteomes" id="UP000256409">
    <property type="component" value="Unassembled WGS sequence"/>
</dbReference>
<sequence length="72" mass="8202">MGWGLEISEGFSILIQPIEGEARFRVHPDILNDKKLKEMNHNGLGLSIAIEPMMKHKINKGDLLCRIYIVKT</sequence>
<evidence type="ECO:0000313" key="1">
    <source>
        <dbReference type="EMBL" id="REA80147.1"/>
    </source>
</evidence>
<comment type="caution">
    <text evidence="1">The sequence shown here is derived from an EMBL/GenBank/DDBJ whole genome shotgun (WGS) entry which is preliminary data.</text>
</comment>
<dbReference type="RefSeq" id="WP_037543709.1">
    <property type="nucleotide sequence ID" value="NZ_BAAFID010000014.1"/>
</dbReference>
<evidence type="ECO:0000313" key="2">
    <source>
        <dbReference type="Proteomes" id="UP000256409"/>
    </source>
</evidence>